<comment type="catalytic activity">
    <reaction evidence="19">
        <text>resolvin D2 + NAD(+) = 16-oxoresolvin D2 + NADH + H(+)</text>
        <dbReference type="Rhea" id="RHEA:53588"/>
        <dbReference type="ChEBI" id="CHEBI:15378"/>
        <dbReference type="ChEBI" id="CHEBI:57540"/>
        <dbReference type="ChEBI" id="CHEBI:57945"/>
        <dbReference type="ChEBI" id="CHEBI:133367"/>
        <dbReference type="ChEBI" id="CHEBI:137498"/>
    </reaction>
    <physiologicalReaction direction="left-to-right" evidence="19">
        <dbReference type="Rhea" id="RHEA:53589"/>
    </physiologicalReaction>
</comment>
<comment type="catalytic activity">
    <reaction evidence="18">
        <text>prostaglandin E2 + NAD(+) = 15-oxoprostaglandin E2 + NADH + H(+)</text>
        <dbReference type="Rhea" id="RHEA:11876"/>
        <dbReference type="ChEBI" id="CHEBI:15378"/>
        <dbReference type="ChEBI" id="CHEBI:57400"/>
        <dbReference type="ChEBI" id="CHEBI:57540"/>
        <dbReference type="ChEBI" id="CHEBI:57945"/>
        <dbReference type="ChEBI" id="CHEBI:606564"/>
        <dbReference type="EC" id="1.1.1.141"/>
    </reaction>
    <physiologicalReaction direction="left-to-right" evidence="18">
        <dbReference type="Rhea" id="RHEA:11877"/>
    </physiologicalReaction>
</comment>
<organism evidence="22 23">
    <name type="scientific">Trichonephila clavata</name>
    <name type="common">Joro spider</name>
    <name type="synonym">Nephila clavata</name>
    <dbReference type="NCBI Taxonomy" id="2740835"/>
    <lineage>
        <taxon>Eukaryota</taxon>
        <taxon>Metazoa</taxon>
        <taxon>Ecdysozoa</taxon>
        <taxon>Arthropoda</taxon>
        <taxon>Chelicerata</taxon>
        <taxon>Arachnida</taxon>
        <taxon>Araneae</taxon>
        <taxon>Araneomorphae</taxon>
        <taxon>Entelegynae</taxon>
        <taxon>Araneoidea</taxon>
        <taxon>Nephilidae</taxon>
        <taxon>Trichonephila</taxon>
    </lineage>
</organism>
<comment type="catalytic activity">
    <reaction evidence="11">
        <text>14-hydroxy-(4Z,7Z,10Z,12E,16Z,19Z)-docosahexaenoate + NAD(+) = 14-oxo-(4Z,7Z,10Z,12E,16Z,19Z)-docosahexaenoate + NADH + H(+)</text>
        <dbReference type="Rhea" id="RHEA:48952"/>
        <dbReference type="ChEBI" id="CHEBI:15378"/>
        <dbReference type="ChEBI" id="CHEBI:57540"/>
        <dbReference type="ChEBI" id="CHEBI:57945"/>
        <dbReference type="ChEBI" id="CHEBI:90866"/>
        <dbReference type="ChEBI" id="CHEBI:90867"/>
    </reaction>
    <physiologicalReaction direction="left-to-right" evidence="11">
        <dbReference type="Rhea" id="RHEA:48953"/>
    </physiologicalReaction>
</comment>
<dbReference type="EC" id="1.1.1.141" evidence="3"/>
<evidence type="ECO:0000256" key="10">
    <source>
        <dbReference type="ARBA" id="ARBA00047672"/>
    </source>
</evidence>
<comment type="catalytic activity">
    <reaction evidence="13">
        <text>(11R)-hydroxy-(5Z,8Z,12E,14Z)-eicosatetraenoate + NAD(+) = 11-oxo-(5Z,8Z,12E,14Z)-eicosatetraenoate + NADH + H(+)</text>
        <dbReference type="Rhea" id="RHEA:48640"/>
        <dbReference type="ChEBI" id="CHEBI:15378"/>
        <dbReference type="ChEBI" id="CHEBI:57540"/>
        <dbReference type="ChEBI" id="CHEBI:57945"/>
        <dbReference type="ChEBI" id="CHEBI:78836"/>
        <dbReference type="ChEBI" id="CHEBI:90697"/>
    </reaction>
    <physiologicalReaction direction="left-to-right" evidence="13">
        <dbReference type="Rhea" id="RHEA:48641"/>
    </physiologicalReaction>
</comment>
<comment type="catalytic activity">
    <reaction evidence="17">
        <text>prostaglandin A1 + NAD(+) = 15-oxo-prostaglandin A1 + NADH + H(+)</text>
        <dbReference type="Rhea" id="RHEA:41263"/>
        <dbReference type="ChEBI" id="CHEBI:15378"/>
        <dbReference type="ChEBI" id="CHEBI:57398"/>
        <dbReference type="ChEBI" id="CHEBI:57540"/>
        <dbReference type="ChEBI" id="CHEBI:57945"/>
        <dbReference type="ChEBI" id="CHEBI:85072"/>
    </reaction>
    <physiologicalReaction direction="left-to-right" evidence="17">
        <dbReference type="Rhea" id="RHEA:41264"/>
    </physiologicalReaction>
</comment>
<dbReference type="AlphaFoldDB" id="A0A8X6KNP1"/>
<gene>
    <name evidence="22" type="primary">HPGD_9</name>
    <name evidence="22" type="ORF">TNCT_639641</name>
</gene>
<dbReference type="PANTHER" id="PTHR44229:SF4">
    <property type="entry name" value="15-HYDROXYPROSTAGLANDIN DEHYDROGENASE [NAD(+)]"/>
    <property type="match status" value="1"/>
</dbReference>
<comment type="catalytic activity">
    <reaction evidence="16">
        <text>lipoxin A4 + NAD(+) = 15-oxo-(5S,6R)-dihydroxy-(7E,9E,11Z,13E)-eicosatetraenoate + NADH + H(+)</text>
        <dbReference type="Rhea" id="RHEA:41572"/>
        <dbReference type="ChEBI" id="CHEBI:15378"/>
        <dbReference type="ChEBI" id="CHEBI:57540"/>
        <dbReference type="ChEBI" id="CHEBI:57945"/>
        <dbReference type="ChEBI" id="CHEBI:67026"/>
        <dbReference type="ChEBI" id="CHEBI:78311"/>
    </reaction>
    <physiologicalReaction direction="left-to-right" evidence="16">
        <dbReference type="Rhea" id="RHEA:41573"/>
    </physiologicalReaction>
</comment>
<evidence type="ECO:0000256" key="16">
    <source>
        <dbReference type="ARBA" id="ARBA00048535"/>
    </source>
</evidence>
<evidence type="ECO:0000256" key="7">
    <source>
        <dbReference type="ARBA" id="ARBA00042026"/>
    </source>
</evidence>
<dbReference type="Proteomes" id="UP000887116">
    <property type="component" value="Unassembled WGS sequence"/>
</dbReference>
<evidence type="ECO:0000256" key="9">
    <source>
        <dbReference type="ARBA" id="ARBA00047325"/>
    </source>
</evidence>
<evidence type="ECO:0000256" key="18">
    <source>
        <dbReference type="ARBA" id="ARBA00048739"/>
    </source>
</evidence>
<evidence type="ECO:0000256" key="21">
    <source>
        <dbReference type="ARBA" id="ARBA00049188"/>
    </source>
</evidence>
<dbReference type="PRINTS" id="PR01167">
    <property type="entry name" value="INSADHFAMILY"/>
</dbReference>
<evidence type="ECO:0000256" key="11">
    <source>
        <dbReference type="ARBA" id="ARBA00048008"/>
    </source>
</evidence>
<dbReference type="GO" id="GO:0047034">
    <property type="term" value="F:15-hydroxyicosatetraenoate dehydrogenase activity"/>
    <property type="evidence" value="ECO:0007669"/>
    <property type="project" value="UniProtKB-EC"/>
</dbReference>
<dbReference type="GO" id="GO:0005737">
    <property type="term" value="C:cytoplasm"/>
    <property type="evidence" value="ECO:0007669"/>
    <property type="project" value="TreeGrafter"/>
</dbReference>
<name>A0A8X6KNP1_TRICU</name>
<dbReference type="GO" id="GO:0016404">
    <property type="term" value="F:15-hydroxyprostaglandin dehydrogenase (NAD+) activity"/>
    <property type="evidence" value="ECO:0007669"/>
    <property type="project" value="UniProtKB-EC"/>
</dbReference>
<dbReference type="Pfam" id="PF00106">
    <property type="entry name" value="adh_short"/>
    <property type="match status" value="1"/>
</dbReference>
<evidence type="ECO:0000256" key="5">
    <source>
        <dbReference type="ARBA" id="ARBA00040276"/>
    </source>
</evidence>
<dbReference type="EMBL" id="BMAO01001994">
    <property type="protein sequence ID" value="GFQ77373.1"/>
    <property type="molecule type" value="Genomic_DNA"/>
</dbReference>
<sequence length="109" mass="12405">MSQKNLNIKRFLILEKFHRVDLLVNNAGILNEYEPQKVMDINLVGTIYGCRAALKYMGKSTGGSGGFVINTASIADLLIERHIWLFFVAKYLPPCSLCTYSKRFEELED</sequence>
<comment type="catalytic activity">
    <reaction evidence="10">
        <text>resolvin D1 + NAD(+) = 8-oxoresolvin D1 + NADH + H(+)</text>
        <dbReference type="Rhea" id="RHEA:50124"/>
        <dbReference type="ChEBI" id="CHEBI:15378"/>
        <dbReference type="ChEBI" id="CHEBI:57540"/>
        <dbReference type="ChEBI" id="CHEBI:57945"/>
        <dbReference type="ChEBI" id="CHEBI:132079"/>
        <dbReference type="ChEBI" id="CHEBI:132080"/>
    </reaction>
    <physiologicalReaction direction="left-to-right" evidence="10">
        <dbReference type="Rhea" id="RHEA:50125"/>
    </physiologicalReaction>
</comment>
<comment type="function">
    <text evidence="8">Catalyzes the NAD-dependent dehydrogenation (oxidation) of a broad array of hydroxylated polyunsaturated fatty acids (mainly eicosanoids and docosanoids, including prostaglandins, lipoxins and resolvins), yielding their corresponding keto (oxo) metabolites. Decreases the levels of the pro-proliferative prostaglandins such as prostaglandin E2 (whose activity is increased in cancer because of an increase in the expression of cyclooxygenase 2) and generates oxo-fatty acid products that can profoundly influence cell function by abrogating pro-inflammatory cytokine expression. Converts resolvins E1, D1 and D2 to their oxo products, which represents a mode of resolvin inactivation. Resolvin E1 plays important roles during the resolution phase of acute inflammation, while resolvins D1 and D2 have a unique role in obesity-induced adipose inflammation.</text>
</comment>
<dbReference type="OrthoDB" id="37659at2759"/>
<comment type="catalytic activity">
    <reaction evidence="15">
        <text>resolvin D2 + NAD(+) = 7-oxoresolvin D2 + NADH + H(+)</text>
        <dbReference type="Rhea" id="RHEA:53584"/>
        <dbReference type="ChEBI" id="CHEBI:15378"/>
        <dbReference type="ChEBI" id="CHEBI:57540"/>
        <dbReference type="ChEBI" id="CHEBI:57945"/>
        <dbReference type="ChEBI" id="CHEBI:133367"/>
        <dbReference type="ChEBI" id="CHEBI:137497"/>
    </reaction>
    <physiologicalReaction direction="left-to-right" evidence="15">
        <dbReference type="Rhea" id="RHEA:53585"/>
    </physiologicalReaction>
</comment>
<evidence type="ECO:0000256" key="15">
    <source>
        <dbReference type="ARBA" id="ARBA00048393"/>
    </source>
</evidence>
<evidence type="ECO:0000313" key="22">
    <source>
        <dbReference type="EMBL" id="GFQ77373.1"/>
    </source>
</evidence>
<evidence type="ECO:0000256" key="14">
    <source>
        <dbReference type="ARBA" id="ARBA00048170"/>
    </source>
</evidence>
<evidence type="ECO:0000256" key="12">
    <source>
        <dbReference type="ARBA" id="ARBA00048140"/>
    </source>
</evidence>
<dbReference type="EC" id="1.1.1.232" evidence="4"/>
<comment type="catalytic activity">
    <reaction evidence="20">
        <text>(15S)-hydroxy-(5Z,8Z,11Z,13E)-eicosatetraenoate + NAD(+) = 15-oxo-(5Z,8Z,11Z,13E)-eicosatetraenoate + NADH + H(+)</text>
        <dbReference type="Rhea" id="RHEA:23260"/>
        <dbReference type="ChEBI" id="CHEBI:15378"/>
        <dbReference type="ChEBI" id="CHEBI:57409"/>
        <dbReference type="ChEBI" id="CHEBI:57410"/>
        <dbReference type="ChEBI" id="CHEBI:57540"/>
        <dbReference type="ChEBI" id="CHEBI:57945"/>
        <dbReference type="EC" id="1.1.1.232"/>
    </reaction>
    <physiologicalReaction direction="left-to-right" evidence="20">
        <dbReference type="Rhea" id="RHEA:23261"/>
    </physiologicalReaction>
</comment>
<comment type="catalytic activity">
    <reaction evidence="21">
        <text>resolvin E1 + NAD(+) = 18-oxo-resolvin E1 + NADH + H(+)</text>
        <dbReference type="Rhea" id="RHEA:49244"/>
        <dbReference type="ChEBI" id="CHEBI:15378"/>
        <dbReference type="ChEBI" id="CHEBI:57540"/>
        <dbReference type="ChEBI" id="CHEBI:57945"/>
        <dbReference type="ChEBI" id="CHEBI:91000"/>
        <dbReference type="ChEBI" id="CHEBI:91001"/>
    </reaction>
    <physiologicalReaction direction="left-to-right" evidence="21">
        <dbReference type="Rhea" id="RHEA:49245"/>
    </physiologicalReaction>
</comment>
<evidence type="ECO:0000256" key="17">
    <source>
        <dbReference type="ARBA" id="ARBA00048611"/>
    </source>
</evidence>
<keyword evidence="23" id="KW-1185">Reference proteome</keyword>
<evidence type="ECO:0000256" key="20">
    <source>
        <dbReference type="ARBA" id="ARBA00049151"/>
    </source>
</evidence>
<dbReference type="InterPro" id="IPR002347">
    <property type="entry name" value="SDR_fam"/>
</dbReference>
<evidence type="ECO:0000256" key="19">
    <source>
        <dbReference type="ARBA" id="ARBA00048921"/>
    </source>
</evidence>
<keyword evidence="2" id="KW-0560">Oxidoreductase</keyword>
<comment type="catalytic activity">
    <reaction evidence="12">
        <text>15-oxo-(5S,6R)-dihydroxy-(7E,9E,11Z)-eicosatrienoate + NADH + H(+) = (5S,6R,15S)-trihydroxy-(7E,9E,11Z)-eicosatrienoate + NAD(+)</text>
        <dbReference type="Rhea" id="RHEA:41596"/>
        <dbReference type="ChEBI" id="CHEBI:15378"/>
        <dbReference type="ChEBI" id="CHEBI:57540"/>
        <dbReference type="ChEBI" id="CHEBI:57945"/>
        <dbReference type="ChEBI" id="CHEBI:78325"/>
        <dbReference type="ChEBI" id="CHEBI:78329"/>
    </reaction>
    <physiologicalReaction direction="left-to-right" evidence="12">
        <dbReference type="Rhea" id="RHEA:41597"/>
    </physiologicalReaction>
</comment>
<evidence type="ECO:0000256" key="13">
    <source>
        <dbReference type="ARBA" id="ARBA00048144"/>
    </source>
</evidence>
<comment type="similarity">
    <text evidence="1">Belongs to the short-chain dehydrogenases/reductases (SDR) family.</text>
</comment>
<dbReference type="Gene3D" id="3.40.50.720">
    <property type="entry name" value="NAD(P)-binding Rossmann-like Domain"/>
    <property type="match status" value="1"/>
</dbReference>
<evidence type="ECO:0000256" key="3">
    <source>
        <dbReference type="ARBA" id="ARBA00038968"/>
    </source>
</evidence>
<dbReference type="PANTHER" id="PTHR44229">
    <property type="entry name" value="15-HYDROXYPROSTAGLANDIN DEHYDROGENASE [NAD(+)]"/>
    <property type="match status" value="1"/>
</dbReference>
<evidence type="ECO:0000256" key="8">
    <source>
        <dbReference type="ARBA" id="ARBA00045705"/>
    </source>
</evidence>
<protein>
    <recommendedName>
        <fullName evidence="5">15-hydroxyprostaglandin dehydrogenase [NAD(+)]</fullName>
        <ecNumber evidence="3">1.1.1.141</ecNumber>
        <ecNumber evidence="4">1.1.1.232</ecNumber>
    </recommendedName>
    <alternativeName>
        <fullName evidence="7">Eicosanoid/docosanoid dehydrogenase [NAD(+)]</fullName>
    </alternativeName>
    <alternativeName>
        <fullName evidence="6">Prostaglandin dehydrogenase 1</fullName>
    </alternativeName>
</protein>
<dbReference type="InterPro" id="IPR036291">
    <property type="entry name" value="NAD(P)-bd_dom_sf"/>
</dbReference>
<comment type="caution">
    <text evidence="22">The sequence shown here is derived from an EMBL/GenBank/DDBJ whole genome shotgun (WGS) entry which is preliminary data.</text>
</comment>
<proteinExistence type="inferred from homology"/>
<evidence type="ECO:0000256" key="4">
    <source>
        <dbReference type="ARBA" id="ARBA00039060"/>
    </source>
</evidence>
<comment type="catalytic activity">
    <reaction evidence="9">
        <text>prostaglandin E1 + NAD(+) = 15-oxoprostaglandin E1 + NADH + H(+)</text>
        <dbReference type="Rhea" id="RHEA:16477"/>
        <dbReference type="ChEBI" id="CHEBI:15378"/>
        <dbReference type="ChEBI" id="CHEBI:57397"/>
        <dbReference type="ChEBI" id="CHEBI:57401"/>
        <dbReference type="ChEBI" id="CHEBI:57540"/>
        <dbReference type="ChEBI" id="CHEBI:57945"/>
    </reaction>
    <physiologicalReaction direction="left-to-right" evidence="9">
        <dbReference type="Rhea" id="RHEA:16478"/>
    </physiologicalReaction>
</comment>
<reference evidence="22" key="1">
    <citation type="submission" date="2020-07" db="EMBL/GenBank/DDBJ databases">
        <title>Multicomponent nature underlies the extraordinary mechanical properties of spider dragline silk.</title>
        <authorList>
            <person name="Kono N."/>
            <person name="Nakamura H."/>
            <person name="Mori M."/>
            <person name="Yoshida Y."/>
            <person name="Ohtoshi R."/>
            <person name="Malay A.D."/>
            <person name="Moran D.A.P."/>
            <person name="Tomita M."/>
            <person name="Numata K."/>
            <person name="Arakawa K."/>
        </authorList>
    </citation>
    <scope>NUCLEOTIDE SEQUENCE</scope>
</reference>
<accession>A0A8X6KNP1</accession>
<evidence type="ECO:0000313" key="23">
    <source>
        <dbReference type="Proteomes" id="UP000887116"/>
    </source>
</evidence>
<evidence type="ECO:0000256" key="1">
    <source>
        <dbReference type="ARBA" id="ARBA00006484"/>
    </source>
</evidence>
<dbReference type="SUPFAM" id="SSF51735">
    <property type="entry name" value="NAD(P)-binding Rossmann-fold domains"/>
    <property type="match status" value="1"/>
</dbReference>
<evidence type="ECO:0000256" key="6">
    <source>
        <dbReference type="ARBA" id="ARBA00041812"/>
    </source>
</evidence>
<evidence type="ECO:0000256" key="2">
    <source>
        <dbReference type="ARBA" id="ARBA00023002"/>
    </source>
</evidence>
<comment type="catalytic activity">
    <reaction evidence="14">
        <text>resolvin D1 + NAD(+) = 17-oxoresolvin D1 + NADH + H(+)</text>
        <dbReference type="Rhea" id="RHEA:50128"/>
        <dbReference type="ChEBI" id="CHEBI:15378"/>
        <dbReference type="ChEBI" id="CHEBI:57540"/>
        <dbReference type="ChEBI" id="CHEBI:57945"/>
        <dbReference type="ChEBI" id="CHEBI:132079"/>
        <dbReference type="ChEBI" id="CHEBI:132081"/>
    </reaction>
    <physiologicalReaction direction="left-to-right" evidence="14">
        <dbReference type="Rhea" id="RHEA:50129"/>
    </physiologicalReaction>
</comment>